<organism evidence="1">
    <name type="scientific">Oryza brachyantha</name>
    <name type="common">malo sina</name>
    <dbReference type="NCBI Taxonomy" id="4533"/>
    <lineage>
        <taxon>Eukaryota</taxon>
        <taxon>Viridiplantae</taxon>
        <taxon>Streptophyta</taxon>
        <taxon>Embryophyta</taxon>
        <taxon>Tracheophyta</taxon>
        <taxon>Spermatophyta</taxon>
        <taxon>Magnoliopsida</taxon>
        <taxon>Liliopsida</taxon>
        <taxon>Poales</taxon>
        <taxon>Poaceae</taxon>
        <taxon>BOP clade</taxon>
        <taxon>Oryzoideae</taxon>
        <taxon>Oryzeae</taxon>
        <taxon>Oryzinae</taxon>
        <taxon>Oryza</taxon>
    </lineage>
</organism>
<evidence type="ECO:0000313" key="1">
    <source>
        <dbReference type="EnsemblPlants" id="OB06G19580.1"/>
    </source>
</evidence>
<dbReference type="Proteomes" id="UP000006038">
    <property type="component" value="Chromosome 6"/>
</dbReference>
<reference evidence="1" key="2">
    <citation type="submission" date="2013-04" db="UniProtKB">
        <authorList>
            <consortium name="EnsemblPlants"/>
        </authorList>
    </citation>
    <scope>IDENTIFICATION</scope>
</reference>
<keyword evidence="2" id="KW-1185">Reference proteome</keyword>
<reference evidence="1" key="1">
    <citation type="journal article" date="2013" name="Nat. Commun.">
        <title>Whole-genome sequencing of Oryza brachyantha reveals mechanisms underlying Oryza genome evolution.</title>
        <authorList>
            <person name="Chen J."/>
            <person name="Huang Q."/>
            <person name="Gao D."/>
            <person name="Wang J."/>
            <person name="Lang Y."/>
            <person name="Liu T."/>
            <person name="Li B."/>
            <person name="Bai Z."/>
            <person name="Luis Goicoechea J."/>
            <person name="Liang C."/>
            <person name="Chen C."/>
            <person name="Zhang W."/>
            <person name="Sun S."/>
            <person name="Liao Y."/>
            <person name="Zhang X."/>
            <person name="Yang L."/>
            <person name="Song C."/>
            <person name="Wang M."/>
            <person name="Shi J."/>
            <person name="Liu G."/>
            <person name="Liu J."/>
            <person name="Zhou H."/>
            <person name="Zhou W."/>
            <person name="Yu Q."/>
            <person name="An N."/>
            <person name="Chen Y."/>
            <person name="Cai Q."/>
            <person name="Wang B."/>
            <person name="Liu B."/>
            <person name="Min J."/>
            <person name="Huang Y."/>
            <person name="Wu H."/>
            <person name="Li Z."/>
            <person name="Zhang Y."/>
            <person name="Yin Y."/>
            <person name="Song W."/>
            <person name="Jiang J."/>
            <person name="Jackson S.A."/>
            <person name="Wing R.A."/>
            <person name="Wang J."/>
            <person name="Chen M."/>
        </authorList>
    </citation>
    <scope>NUCLEOTIDE SEQUENCE [LARGE SCALE GENOMIC DNA]</scope>
    <source>
        <strain evidence="1">cv. IRGC 101232</strain>
    </source>
</reference>
<dbReference type="Gramene" id="OB06G19580.1">
    <property type="protein sequence ID" value="OB06G19580.1"/>
    <property type="gene ID" value="OB06G19580"/>
</dbReference>
<dbReference type="AlphaFoldDB" id="J3MD64"/>
<evidence type="ECO:0000313" key="2">
    <source>
        <dbReference type="Proteomes" id="UP000006038"/>
    </source>
</evidence>
<name>J3MD64_ORYBR</name>
<dbReference type="EnsemblPlants" id="OB06G19580.1">
    <property type="protein sequence ID" value="OB06G19580.1"/>
    <property type="gene ID" value="OB06G19580"/>
</dbReference>
<accession>J3MD64</accession>
<protein>
    <submittedName>
        <fullName evidence="1">Uncharacterized protein</fullName>
    </submittedName>
</protein>
<dbReference type="HOGENOM" id="CLU_2820148_0_0_1"/>
<proteinExistence type="predicted"/>
<sequence length="67" mass="7803">RSETIALFFTCLINCLEHVKKTRTYFITLYDPSLKPFTFTQAFPSFSKACTAHHSSYSYYSYIEQAS</sequence>